<evidence type="ECO:0000313" key="2">
    <source>
        <dbReference type="EMBL" id="QGZ42333.1"/>
    </source>
</evidence>
<protein>
    <recommendedName>
        <fullName evidence="4">Lactate dehydrogenase</fullName>
    </recommendedName>
</protein>
<dbReference type="EMBL" id="CP046904">
    <property type="protein sequence ID" value="QGZ42333.1"/>
    <property type="molecule type" value="Genomic_DNA"/>
</dbReference>
<sequence length="499" mass="52615">MTTVSSMSSLYAAQRTVPAPSTRPASGVTAGSGTAPSAIVTLSQAGLDAASLAASTTPPLTTALRFHDRAAPLFDAIRTGAALPASADPLPDDIDHHFTLDIVTAGGTKVGLTLASRGDELLVRMHADAALTDAERTALGDLAQGYQDAIDGLAAQPPRVRLAGLTNVDTGVLASIDLDAQVTLPTVPPATQALAFHRDAQQRSVALDGPAGKAEVSVKTDDLAALGTRQQQDKAIAGYLRQFDQAAARGHADGDLMGMFKDAFADLSRTATRDDPAASGASAGRSWSPTREDRVVLTGLADFTASVTATTQHINPVRRDEVDGFAYQVAQHTQLAGATRDARSIAQTQESHLTAQYHEALQPGATLALDYGSETQNYKYHQIDDSASSAVQLQYRDGRLRQATLRQSASQSERITEFVLGKLKSDRTIPAAQQLMRDLVATLQPYRAEDGRAGGDVSPEVREERRLRALDALGDELGLLGAAGELGARDGRLRLPTLD</sequence>
<evidence type="ECO:0008006" key="4">
    <source>
        <dbReference type="Google" id="ProtNLM"/>
    </source>
</evidence>
<feature type="region of interest" description="Disordered" evidence="1">
    <location>
        <begin position="271"/>
        <end position="291"/>
    </location>
</feature>
<dbReference type="Proteomes" id="UP000437862">
    <property type="component" value="Chromosome"/>
</dbReference>
<reference evidence="2 3" key="1">
    <citation type="submission" date="2019-12" db="EMBL/GenBank/DDBJ databases">
        <title>Draft Genome Sequences of Six Type Strains of the Genus Massilia.</title>
        <authorList>
            <person name="Miess H."/>
            <person name="Frediansyah A."/>
            <person name="Goeker M."/>
            <person name="Gross H."/>
        </authorList>
    </citation>
    <scope>NUCLEOTIDE SEQUENCE [LARGE SCALE GENOMIC DNA]</scope>
    <source>
        <strain evidence="2 3">DSM 26639</strain>
    </source>
</reference>
<feature type="compositionally biased region" description="Low complexity" evidence="1">
    <location>
        <begin position="277"/>
        <end position="289"/>
    </location>
</feature>
<gene>
    <name evidence="2" type="ORF">GO485_27065</name>
</gene>
<accession>A0ABX6FY80</accession>
<name>A0ABX6FY80_9BURK</name>
<organism evidence="2 3">
    <name type="scientific">Pseudoduganella flava</name>
    <dbReference type="NCBI Taxonomy" id="871742"/>
    <lineage>
        <taxon>Bacteria</taxon>
        <taxon>Pseudomonadati</taxon>
        <taxon>Pseudomonadota</taxon>
        <taxon>Betaproteobacteria</taxon>
        <taxon>Burkholderiales</taxon>
        <taxon>Oxalobacteraceae</taxon>
        <taxon>Telluria group</taxon>
        <taxon>Pseudoduganella</taxon>
    </lineage>
</organism>
<proteinExistence type="predicted"/>
<evidence type="ECO:0000256" key="1">
    <source>
        <dbReference type="SAM" id="MobiDB-lite"/>
    </source>
</evidence>
<evidence type="ECO:0000313" key="3">
    <source>
        <dbReference type="Proteomes" id="UP000437862"/>
    </source>
</evidence>
<keyword evidence="3" id="KW-1185">Reference proteome</keyword>
<dbReference type="RefSeq" id="WP_145878435.1">
    <property type="nucleotide sequence ID" value="NZ_CP046904.1"/>
</dbReference>